<feature type="region of interest" description="Disordered" evidence="2">
    <location>
        <begin position="398"/>
        <end position="474"/>
    </location>
</feature>
<dbReference type="SUPFAM" id="SSF54534">
    <property type="entry name" value="FKBP-like"/>
    <property type="match status" value="1"/>
</dbReference>
<feature type="region of interest" description="Disordered" evidence="2">
    <location>
        <begin position="226"/>
        <end position="268"/>
    </location>
</feature>
<evidence type="ECO:0000256" key="2">
    <source>
        <dbReference type="SAM" id="MobiDB-lite"/>
    </source>
</evidence>
<dbReference type="PROSITE" id="PS50059">
    <property type="entry name" value="FKBP_PPIASE"/>
    <property type="match status" value="1"/>
</dbReference>
<evidence type="ECO:0000313" key="5">
    <source>
        <dbReference type="Proteomes" id="UP000284842"/>
    </source>
</evidence>
<keyword evidence="1" id="KW-0697">Rotamase</keyword>
<comment type="caution">
    <text evidence="4">The sequence shown here is derived from an EMBL/GenBank/DDBJ whole genome shotgun (WGS) entry which is preliminary data.</text>
</comment>
<evidence type="ECO:0000259" key="3">
    <source>
        <dbReference type="PROSITE" id="PS50059"/>
    </source>
</evidence>
<dbReference type="InterPro" id="IPR041232">
    <property type="entry name" value="NPL"/>
</dbReference>
<name>A0A409YIV4_9AGAR</name>
<dbReference type="EC" id="5.2.1.8" evidence="1"/>
<accession>A0A409YIV4</accession>
<evidence type="ECO:0000313" key="4">
    <source>
        <dbReference type="EMBL" id="PPR02895.1"/>
    </source>
</evidence>
<comment type="catalytic activity">
    <reaction evidence="1">
        <text>[protein]-peptidylproline (omega=180) = [protein]-peptidylproline (omega=0)</text>
        <dbReference type="Rhea" id="RHEA:16237"/>
        <dbReference type="Rhea" id="RHEA-COMP:10747"/>
        <dbReference type="Rhea" id="RHEA-COMP:10748"/>
        <dbReference type="ChEBI" id="CHEBI:83833"/>
        <dbReference type="ChEBI" id="CHEBI:83834"/>
        <dbReference type="EC" id="5.2.1.8"/>
    </reaction>
</comment>
<reference evidence="4 5" key="1">
    <citation type="journal article" date="2018" name="Evol. Lett.">
        <title>Horizontal gene cluster transfer increased hallucinogenic mushroom diversity.</title>
        <authorList>
            <person name="Reynolds H.T."/>
            <person name="Vijayakumar V."/>
            <person name="Gluck-Thaler E."/>
            <person name="Korotkin H.B."/>
            <person name="Matheny P.B."/>
            <person name="Slot J.C."/>
        </authorList>
    </citation>
    <scope>NUCLEOTIDE SEQUENCE [LARGE SCALE GENOMIC DNA]</scope>
    <source>
        <strain evidence="4 5">2629</strain>
    </source>
</reference>
<dbReference type="Proteomes" id="UP000284842">
    <property type="component" value="Unassembled WGS sequence"/>
</dbReference>
<feature type="region of interest" description="Disordered" evidence="2">
    <location>
        <begin position="137"/>
        <end position="183"/>
    </location>
</feature>
<sequence>MINFPMPPTKLNNLFVLILKEENVDLNPDEDVVLLLAVLDSKSVPLESQDDQKDEGPCLPNQTTSVILQNKDWATNIPFLKITPHHHADRMVLCNLVRGVHDQVVMYIPLMAGREYVLRKEGTLDVHIWGASLSAQGNDGGHQQTGRLPAFQTTTPPRPETKPIKREDAQGSKGKHRDGFHSRKDITPILPAWSGGLLALEEGGTPPPDLGHSQLFQHSTPYRQKVVGSSTEFVQGSSSDKSPKKAPPVVSPGRIGSEKKRDVKSPYDRVEKTAMKVASPGDIAGPSVGLGSVIVIKYLVRNMGKTVVYAPQGSDPTTMRIDLKDESTPQGIKRTLHGMYIGEKRKANIPWHEAFGKKGSQEFNVPAETNIRFGRSPIMQFVAKSIKVVSESLREPELSVPPTIDSDIQRAPSPAVEAGSKRSLTFESFGSKSKKHRVDGDDDLERLPSSSAINWEPYPPPASHSKHVVDDFPDVDMGEHVDKVAGPSSTCPCLL</sequence>
<evidence type="ECO:0000256" key="1">
    <source>
        <dbReference type="PROSITE-ProRule" id="PRU00277"/>
    </source>
</evidence>
<dbReference type="Pfam" id="PF00254">
    <property type="entry name" value="FKBP_C"/>
    <property type="match status" value="1"/>
</dbReference>
<feature type="compositionally biased region" description="Polar residues" evidence="2">
    <location>
        <begin position="226"/>
        <end position="236"/>
    </location>
</feature>
<dbReference type="Pfam" id="PF17800">
    <property type="entry name" value="NPL"/>
    <property type="match status" value="1"/>
</dbReference>
<feature type="compositionally biased region" description="Polar residues" evidence="2">
    <location>
        <begin position="137"/>
        <end position="155"/>
    </location>
</feature>
<keyword evidence="1" id="KW-0413">Isomerase</keyword>
<organism evidence="4 5">
    <name type="scientific">Panaeolus cyanescens</name>
    <dbReference type="NCBI Taxonomy" id="181874"/>
    <lineage>
        <taxon>Eukaryota</taxon>
        <taxon>Fungi</taxon>
        <taxon>Dikarya</taxon>
        <taxon>Basidiomycota</taxon>
        <taxon>Agaricomycotina</taxon>
        <taxon>Agaricomycetes</taxon>
        <taxon>Agaricomycetidae</taxon>
        <taxon>Agaricales</taxon>
        <taxon>Agaricineae</taxon>
        <taxon>Galeropsidaceae</taxon>
        <taxon>Panaeolus</taxon>
    </lineage>
</organism>
<dbReference type="AlphaFoldDB" id="A0A409YIV4"/>
<dbReference type="InterPro" id="IPR001179">
    <property type="entry name" value="PPIase_FKBP_dom"/>
</dbReference>
<dbReference type="Gene3D" id="3.10.50.40">
    <property type="match status" value="1"/>
</dbReference>
<dbReference type="InParanoid" id="A0A409YIV4"/>
<gene>
    <name evidence="4" type="ORF">CVT24_002279</name>
</gene>
<keyword evidence="5" id="KW-1185">Reference proteome</keyword>
<feature type="domain" description="PPIase FKBP-type" evidence="3">
    <location>
        <begin position="291"/>
        <end position="373"/>
    </location>
</feature>
<dbReference type="OrthoDB" id="1902587at2759"/>
<protein>
    <recommendedName>
        <fullName evidence="1">peptidylprolyl isomerase</fullName>
        <ecNumber evidence="1">5.2.1.8</ecNumber>
    </recommendedName>
</protein>
<dbReference type="EMBL" id="NHTK01001133">
    <property type="protein sequence ID" value="PPR02895.1"/>
    <property type="molecule type" value="Genomic_DNA"/>
</dbReference>
<dbReference type="GO" id="GO:0003755">
    <property type="term" value="F:peptidyl-prolyl cis-trans isomerase activity"/>
    <property type="evidence" value="ECO:0007669"/>
    <property type="project" value="UniProtKB-KW"/>
</dbReference>
<proteinExistence type="predicted"/>
<dbReference type="InterPro" id="IPR046357">
    <property type="entry name" value="PPIase_dom_sf"/>
</dbReference>
<feature type="compositionally biased region" description="Basic and acidic residues" evidence="2">
    <location>
        <begin position="256"/>
        <end position="268"/>
    </location>
</feature>
<feature type="compositionally biased region" description="Basic and acidic residues" evidence="2">
    <location>
        <begin position="159"/>
        <end position="170"/>
    </location>
</feature>
<feature type="compositionally biased region" description="Polar residues" evidence="2">
    <location>
        <begin position="422"/>
        <end position="431"/>
    </location>
</feature>